<dbReference type="PROSITE" id="PS50920">
    <property type="entry name" value="SOLCAR"/>
    <property type="match status" value="1"/>
</dbReference>
<keyword evidence="3 4" id="KW-0472">Membrane</keyword>
<dbReference type="InterPro" id="IPR018108">
    <property type="entry name" value="MCP_transmembrane"/>
</dbReference>
<evidence type="ECO:0000256" key="2">
    <source>
        <dbReference type="ARBA" id="ARBA00022692"/>
    </source>
</evidence>
<comment type="caution">
    <text evidence="6">The sequence shown here is derived from an EMBL/GenBank/DDBJ whole genome shotgun (WGS) entry which is preliminary data.</text>
</comment>
<dbReference type="Proteomes" id="UP001189429">
    <property type="component" value="Unassembled WGS sequence"/>
</dbReference>
<evidence type="ECO:0000256" key="5">
    <source>
        <dbReference type="RuleBase" id="RU000488"/>
    </source>
</evidence>
<name>A0ABN9PI26_9DINO</name>
<organism evidence="6 7">
    <name type="scientific">Prorocentrum cordatum</name>
    <dbReference type="NCBI Taxonomy" id="2364126"/>
    <lineage>
        <taxon>Eukaryota</taxon>
        <taxon>Sar</taxon>
        <taxon>Alveolata</taxon>
        <taxon>Dinophyceae</taxon>
        <taxon>Prorocentrales</taxon>
        <taxon>Prorocentraceae</taxon>
        <taxon>Prorocentrum</taxon>
    </lineage>
</organism>
<evidence type="ECO:0000313" key="7">
    <source>
        <dbReference type="Proteomes" id="UP001189429"/>
    </source>
</evidence>
<keyword evidence="2 4" id="KW-0812">Transmembrane</keyword>
<evidence type="ECO:0000256" key="3">
    <source>
        <dbReference type="ARBA" id="ARBA00023136"/>
    </source>
</evidence>
<accession>A0ABN9PI26</accession>
<dbReference type="InterPro" id="IPR023395">
    <property type="entry name" value="MCP_dom_sf"/>
</dbReference>
<dbReference type="Gene3D" id="1.50.40.10">
    <property type="entry name" value="Mitochondrial carrier domain"/>
    <property type="match status" value="1"/>
</dbReference>
<feature type="repeat" description="Solcar" evidence="4">
    <location>
        <begin position="74"/>
        <end position="174"/>
    </location>
</feature>
<gene>
    <name evidence="6" type="ORF">PCOR1329_LOCUS2857</name>
</gene>
<comment type="similarity">
    <text evidence="5">Belongs to the mitochondrial carrier (TC 2.A.29) family.</text>
</comment>
<keyword evidence="5" id="KW-0813">Transport</keyword>
<comment type="subcellular location">
    <subcellularLocation>
        <location evidence="1">Membrane</location>
        <topology evidence="1">Multi-pass membrane protein</topology>
    </subcellularLocation>
</comment>
<keyword evidence="7" id="KW-1185">Reference proteome</keyword>
<dbReference type="SUPFAM" id="SSF103506">
    <property type="entry name" value="Mitochondrial carrier"/>
    <property type="match status" value="1"/>
</dbReference>
<proteinExistence type="inferred from homology"/>
<dbReference type="EMBL" id="CAUYUJ010000725">
    <property type="protein sequence ID" value="CAK0792202.1"/>
    <property type="molecule type" value="Genomic_DNA"/>
</dbReference>
<reference evidence="6" key="1">
    <citation type="submission" date="2023-10" db="EMBL/GenBank/DDBJ databases">
        <authorList>
            <person name="Chen Y."/>
            <person name="Shah S."/>
            <person name="Dougan E. K."/>
            <person name="Thang M."/>
            <person name="Chan C."/>
        </authorList>
    </citation>
    <scope>NUCLEOTIDE SEQUENCE [LARGE SCALE GENOMIC DNA]</scope>
</reference>
<sequence length="175" mass="18897">MGARGAPRGTAREVWWPGVLFPITLPGTVVRQFVQYDTSPLSHGASQTVGAKLESALTEKLDAQMAKATKLAAELATVREREARLAGDLCRTHEQEKALIERLESVGRELAGIAGHELAGDFASRAPQGVIREMAELVRCEGPRSLFKGYVAKVARLGPGSALIFAVYEQMLQVI</sequence>
<dbReference type="Pfam" id="PF00153">
    <property type="entry name" value="Mito_carr"/>
    <property type="match status" value="1"/>
</dbReference>
<evidence type="ECO:0000313" key="6">
    <source>
        <dbReference type="EMBL" id="CAK0792202.1"/>
    </source>
</evidence>
<protein>
    <submittedName>
        <fullName evidence="6">Uncharacterized protein</fullName>
    </submittedName>
</protein>
<evidence type="ECO:0000256" key="1">
    <source>
        <dbReference type="ARBA" id="ARBA00004141"/>
    </source>
</evidence>
<evidence type="ECO:0000256" key="4">
    <source>
        <dbReference type="PROSITE-ProRule" id="PRU00282"/>
    </source>
</evidence>